<dbReference type="Pfam" id="PF01531">
    <property type="entry name" value="Glyco_transf_11"/>
    <property type="match status" value="1"/>
</dbReference>
<evidence type="ECO:0000256" key="1">
    <source>
        <dbReference type="ARBA" id="ARBA00022676"/>
    </source>
</evidence>
<gene>
    <name evidence="3" type="primary">Contig2070.g2231</name>
    <name evidence="3" type="ORF">STYLEM_15975</name>
</gene>
<dbReference type="GO" id="GO:0016020">
    <property type="term" value="C:membrane"/>
    <property type="evidence" value="ECO:0007669"/>
    <property type="project" value="InterPro"/>
</dbReference>
<evidence type="ECO:0000256" key="2">
    <source>
        <dbReference type="ARBA" id="ARBA00022679"/>
    </source>
</evidence>
<name>A0A078AWS1_STYLE</name>
<organism evidence="3 4">
    <name type="scientific">Stylonychia lemnae</name>
    <name type="common">Ciliate</name>
    <dbReference type="NCBI Taxonomy" id="5949"/>
    <lineage>
        <taxon>Eukaryota</taxon>
        <taxon>Sar</taxon>
        <taxon>Alveolata</taxon>
        <taxon>Ciliophora</taxon>
        <taxon>Intramacronucleata</taxon>
        <taxon>Spirotrichea</taxon>
        <taxon>Stichotrichia</taxon>
        <taxon>Sporadotrichida</taxon>
        <taxon>Oxytrichidae</taxon>
        <taxon>Stylonychinae</taxon>
        <taxon>Stylonychia</taxon>
    </lineage>
</organism>
<sequence>MFVREIFSDIQDVNVVSDGYLSNIEEFFLLRECKHFIIPTTTYSWWPAYLGSYLDKIIISAEPQWPSLFNFDTLQKQRASINQWNLSKFKGWIDVNPFTQDSDYVIRLQDTNK</sequence>
<dbReference type="InterPro" id="IPR002516">
    <property type="entry name" value="Glyco_trans_11"/>
</dbReference>
<dbReference type="InParanoid" id="A0A078AWS1"/>
<reference evidence="3 4" key="1">
    <citation type="submission" date="2014-06" db="EMBL/GenBank/DDBJ databases">
        <authorList>
            <person name="Swart Estienne"/>
        </authorList>
    </citation>
    <scope>NUCLEOTIDE SEQUENCE [LARGE SCALE GENOMIC DNA]</scope>
    <source>
        <strain evidence="3 4">130c</strain>
    </source>
</reference>
<keyword evidence="4" id="KW-1185">Reference proteome</keyword>
<dbReference type="GO" id="GO:0008107">
    <property type="term" value="F:galactoside 2-alpha-L-fucosyltransferase activity"/>
    <property type="evidence" value="ECO:0007669"/>
    <property type="project" value="InterPro"/>
</dbReference>
<dbReference type="GO" id="GO:0005975">
    <property type="term" value="P:carbohydrate metabolic process"/>
    <property type="evidence" value="ECO:0007669"/>
    <property type="project" value="InterPro"/>
</dbReference>
<protein>
    <submittedName>
        <fullName evidence="3">Glycosyltransferase family 11</fullName>
    </submittedName>
</protein>
<dbReference type="OrthoDB" id="3226at2759"/>
<accession>A0A078AWS1</accession>
<keyword evidence="2 3" id="KW-0808">Transferase</keyword>
<dbReference type="AlphaFoldDB" id="A0A078AWS1"/>
<keyword evidence="1" id="KW-0328">Glycosyltransferase</keyword>
<evidence type="ECO:0000313" key="4">
    <source>
        <dbReference type="Proteomes" id="UP000039865"/>
    </source>
</evidence>
<dbReference type="EMBL" id="CCKQ01015063">
    <property type="protein sequence ID" value="CDW86875.1"/>
    <property type="molecule type" value="Genomic_DNA"/>
</dbReference>
<evidence type="ECO:0000313" key="3">
    <source>
        <dbReference type="EMBL" id="CDW86875.1"/>
    </source>
</evidence>
<proteinExistence type="predicted"/>
<dbReference type="Proteomes" id="UP000039865">
    <property type="component" value="Unassembled WGS sequence"/>
</dbReference>